<comment type="subcellular location">
    <subcellularLocation>
        <location evidence="1">Periplasm</location>
    </subcellularLocation>
</comment>
<organism evidence="5 6">
    <name type="scientific">Thermostichus vulcanus str. 'Rupite'</name>
    <dbReference type="NCBI Taxonomy" id="2813851"/>
    <lineage>
        <taxon>Bacteria</taxon>
        <taxon>Bacillati</taxon>
        <taxon>Cyanobacteriota</taxon>
        <taxon>Cyanophyceae</taxon>
        <taxon>Thermostichales</taxon>
        <taxon>Thermostichaceae</taxon>
        <taxon>Thermostichus</taxon>
    </lineage>
</organism>
<gene>
    <name evidence="5" type="ORF">JX360_08240</name>
</gene>
<evidence type="ECO:0000256" key="2">
    <source>
        <dbReference type="ARBA" id="ARBA00022448"/>
    </source>
</evidence>
<evidence type="ECO:0000313" key="5">
    <source>
        <dbReference type="EMBL" id="MCJ2542892.1"/>
    </source>
</evidence>
<dbReference type="PANTHER" id="PTHR30222:SF18">
    <property type="entry name" value="BIFUNCTIONAL POLYHYDROXYBUTYRATE SYNTHASE _ ABC TRANSPORTER PERIPLASMIC BINDING PROTEIN-RELATED"/>
    <property type="match status" value="1"/>
</dbReference>
<keyword evidence="3" id="KW-0732">Signal</keyword>
<dbReference type="CDD" id="cd13588">
    <property type="entry name" value="PBP2_polyamine_1"/>
    <property type="match status" value="1"/>
</dbReference>
<evidence type="ECO:0000256" key="3">
    <source>
        <dbReference type="ARBA" id="ARBA00022729"/>
    </source>
</evidence>
<evidence type="ECO:0000313" key="6">
    <source>
        <dbReference type="Proteomes" id="UP000830835"/>
    </source>
</evidence>
<accession>A0ABT0CB05</accession>
<dbReference type="InterPro" id="IPR001188">
    <property type="entry name" value="Sperm_putr-bd"/>
</dbReference>
<proteinExistence type="predicted"/>
<keyword evidence="2" id="KW-0813">Transport</keyword>
<dbReference type="InterPro" id="IPR006059">
    <property type="entry name" value="SBP"/>
</dbReference>
<keyword evidence="6" id="KW-1185">Reference proteome</keyword>
<dbReference type="Gene3D" id="3.40.190.10">
    <property type="entry name" value="Periplasmic binding protein-like II"/>
    <property type="match status" value="2"/>
</dbReference>
<dbReference type="PANTHER" id="PTHR30222">
    <property type="entry name" value="SPERMIDINE/PUTRESCINE-BINDING PERIPLASMIC PROTEIN"/>
    <property type="match status" value="1"/>
</dbReference>
<keyword evidence="4" id="KW-0574">Periplasm</keyword>
<dbReference type="EMBL" id="JAFIRA010000017">
    <property type="protein sequence ID" value="MCJ2542892.1"/>
    <property type="molecule type" value="Genomic_DNA"/>
</dbReference>
<evidence type="ECO:0000256" key="4">
    <source>
        <dbReference type="ARBA" id="ARBA00022764"/>
    </source>
</evidence>
<dbReference type="Pfam" id="PF13416">
    <property type="entry name" value="SBP_bac_8"/>
    <property type="match status" value="1"/>
</dbReference>
<dbReference type="PRINTS" id="PR00909">
    <property type="entry name" value="SPERMDNBNDNG"/>
</dbReference>
<sequence>MANLNPLPPLRAKLRPVPPRLWLRLGLTLLLALGLALLAVLLTPYSAHAARGPLYRLGRPEGAVSIVAWAGYIERGETDPAYDWVTGFEQETGCKVSVKVAATSDEMVALMNEGGFDLVTASGDATLRLIKGERVQQINPRLIPSWDTIDPRLQNAPWHTVEGKHYGVPYQWGSNVLMYNTQAFREPPTSWDVVFEEKMLADGKSNKGRIQAYDGPIYIADAALYLKAHRPELGITDPYELTREQFDAALDLLRQQRQLIGRYWHDAAVQVDDFVNEGVVASGSWPFQVNLLQYEGQPIASVIPEEGATGWSDTTMLSSTAKHPNCAYLWMEHSLNPKVQGDLAAWFGSVPVVPAACQASELLGPEGCQTNGIDNFEKISFWKTPVADCGDGRMDCVPYYEWVTNYIGVIGGR</sequence>
<protein>
    <submittedName>
        <fullName evidence="5">ABC transporter substrate-binding protein</fullName>
    </submittedName>
</protein>
<reference evidence="5" key="1">
    <citation type="submission" date="2021-02" db="EMBL/GenBank/DDBJ databases">
        <title>The CRISPR/cas machinery reduction and long-range gene transfer in the hot spring cyanobacterium Synechococcus.</title>
        <authorList>
            <person name="Dvorak P."/>
            <person name="Jahodarova E."/>
            <person name="Hasler P."/>
            <person name="Poulickova A."/>
        </authorList>
    </citation>
    <scope>NUCLEOTIDE SEQUENCE</scope>
    <source>
        <strain evidence="5">Rupite</strain>
    </source>
</reference>
<dbReference type="Proteomes" id="UP000830835">
    <property type="component" value="Unassembled WGS sequence"/>
</dbReference>
<comment type="caution">
    <text evidence="5">The sequence shown here is derived from an EMBL/GenBank/DDBJ whole genome shotgun (WGS) entry which is preliminary data.</text>
</comment>
<name>A0ABT0CB05_THEVL</name>
<evidence type="ECO:0000256" key="1">
    <source>
        <dbReference type="ARBA" id="ARBA00004418"/>
    </source>
</evidence>
<dbReference type="SUPFAM" id="SSF53850">
    <property type="entry name" value="Periplasmic binding protein-like II"/>
    <property type="match status" value="1"/>
</dbReference>